<dbReference type="PANTHER" id="PTHR33558:SF1">
    <property type="entry name" value="GLUTAREDOXIN-LIKE PROTEIN C5ORF63 HOMOLOG"/>
    <property type="match status" value="1"/>
</dbReference>
<dbReference type="Proteomes" id="UP001285636">
    <property type="component" value="Unassembled WGS sequence"/>
</dbReference>
<dbReference type="InterPro" id="IPR036249">
    <property type="entry name" value="Thioredoxin-like_sf"/>
</dbReference>
<dbReference type="InterPro" id="IPR052565">
    <property type="entry name" value="Glutaredoxin-like_YDR286C"/>
</dbReference>
<dbReference type="Pfam" id="PF05768">
    <property type="entry name" value="Glrx-like"/>
    <property type="match status" value="1"/>
</dbReference>
<dbReference type="SUPFAM" id="SSF52833">
    <property type="entry name" value="Thioredoxin-like"/>
    <property type="match status" value="1"/>
</dbReference>
<name>A0AAJ2U3V4_ALKPS</name>
<dbReference type="EMBL" id="JAWJAY010000003">
    <property type="protein sequence ID" value="MDV2886217.1"/>
    <property type="molecule type" value="Genomic_DNA"/>
</dbReference>
<evidence type="ECO:0000313" key="1">
    <source>
        <dbReference type="EMBL" id="MDV2886217.1"/>
    </source>
</evidence>
<dbReference type="Gene3D" id="3.40.30.10">
    <property type="entry name" value="Glutaredoxin"/>
    <property type="match status" value="1"/>
</dbReference>
<proteinExistence type="predicted"/>
<protein>
    <submittedName>
        <fullName evidence="1">Glutaredoxin family protein</fullName>
    </submittedName>
</protein>
<sequence>MLHVVMYSKEQCPLCDKGEQVLKELKDELPFELSVVDIYKDDELLLKYQIMIPVAAVETEEGIEELDYGQISKEKIRKRLLQIIG</sequence>
<dbReference type="RefSeq" id="WP_323467029.1">
    <property type="nucleotide sequence ID" value="NZ_CP144224.1"/>
</dbReference>
<gene>
    <name evidence="1" type="ORF">RYX45_13595</name>
</gene>
<reference evidence="1" key="1">
    <citation type="submission" date="2023-10" db="EMBL/GenBank/DDBJ databases">
        <title>Screening of Alkalihalophilus pseudofirmusBZ-TG-HK211 and Its Alleviation of Salt Stress on Rapeseed Growth.</title>
        <authorList>
            <person name="Zhao B."/>
            <person name="Guo T."/>
        </authorList>
    </citation>
    <scope>NUCLEOTIDE SEQUENCE</scope>
    <source>
        <strain evidence="1">BZ-TG-HK211</strain>
    </source>
</reference>
<dbReference type="PANTHER" id="PTHR33558">
    <property type="entry name" value="GLUTAREDOXIN-LIKE PROTEIN C5ORF63 HOMOLOG"/>
    <property type="match status" value="1"/>
</dbReference>
<comment type="caution">
    <text evidence="1">The sequence shown here is derived from an EMBL/GenBank/DDBJ whole genome shotgun (WGS) entry which is preliminary data.</text>
</comment>
<organism evidence="1 2">
    <name type="scientific">Alkalihalophilus pseudofirmus</name>
    <name type="common">Bacillus pseudofirmus</name>
    <dbReference type="NCBI Taxonomy" id="79885"/>
    <lineage>
        <taxon>Bacteria</taxon>
        <taxon>Bacillati</taxon>
        <taxon>Bacillota</taxon>
        <taxon>Bacilli</taxon>
        <taxon>Bacillales</taxon>
        <taxon>Bacillaceae</taxon>
        <taxon>Alkalihalophilus</taxon>
    </lineage>
</organism>
<dbReference type="AlphaFoldDB" id="A0AAJ2U3V4"/>
<accession>A0AAJ2U3V4</accession>
<evidence type="ECO:0000313" key="2">
    <source>
        <dbReference type="Proteomes" id="UP001285636"/>
    </source>
</evidence>
<dbReference type="InterPro" id="IPR008554">
    <property type="entry name" value="Glutaredoxin-like"/>
</dbReference>